<dbReference type="EMBL" id="JH792849">
    <property type="protein sequence ID" value="ELQ41493.1"/>
    <property type="molecule type" value="Genomic_DNA"/>
</dbReference>
<sequence>MQGVTPGPGEQHECGIGAAPGKRLFQAWVCDYSVTYSSRHLTRPRHRMHRKESTSSGCRL</sequence>
<protein>
    <submittedName>
        <fullName evidence="1">Uncharacterized protein</fullName>
    </submittedName>
</protein>
<organism evidence="1">
    <name type="scientific">Pyricularia oryzae (strain Y34)</name>
    <name type="common">Rice blast fungus</name>
    <name type="synonym">Magnaporthe oryzae</name>
    <dbReference type="NCBI Taxonomy" id="1143189"/>
    <lineage>
        <taxon>Eukaryota</taxon>
        <taxon>Fungi</taxon>
        <taxon>Dikarya</taxon>
        <taxon>Ascomycota</taxon>
        <taxon>Pezizomycotina</taxon>
        <taxon>Sordariomycetes</taxon>
        <taxon>Sordariomycetidae</taxon>
        <taxon>Magnaporthales</taxon>
        <taxon>Pyriculariaceae</taxon>
        <taxon>Pyricularia</taxon>
    </lineage>
</organism>
<reference evidence="1" key="1">
    <citation type="journal article" date="2012" name="PLoS Genet.">
        <title>Comparative analysis of the genomes of two field isolates of the rice blast fungus Magnaporthe oryzae.</title>
        <authorList>
            <person name="Xue M."/>
            <person name="Yang J."/>
            <person name="Li Z."/>
            <person name="Hu S."/>
            <person name="Yao N."/>
            <person name="Dean R.A."/>
            <person name="Zhao W."/>
            <person name="Shen M."/>
            <person name="Zhang H."/>
            <person name="Li C."/>
            <person name="Liu L."/>
            <person name="Cao L."/>
            <person name="Xu X."/>
            <person name="Xing Y."/>
            <person name="Hsiang T."/>
            <person name="Zhang Z."/>
            <person name="Xu J.R."/>
            <person name="Peng Y.L."/>
        </authorList>
    </citation>
    <scope>NUCLEOTIDE SEQUENCE</scope>
    <source>
        <strain evidence="1">Y34</strain>
    </source>
</reference>
<dbReference type="AlphaFoldDB" id="A0AA97P3V5"/>
<dbReference type="Proteomes" id="UP000011086">
    <property type="component" value="Unassembled WGS sequence"/>
</dbReference>
<proteinExistence type="predicted"/>
<evidence type="ECO:0000313" key="1">
    <source>
        <dbReference type="EMBL" id="ELQ41493.1"/>
    </source>
</evidence>
<gene>
    <name evidence="1" type="ORF">OOU_Y34scaffold00275g9</name>
</gene>
<name>A0AA97P3V5_PYRO3</name>
<accession>A0AA97P3V5</accession>